<feature type="transmembrane region" description="Helical" evidence="6">
    <location>
        <begin position="257"/>
        <end position="279"/>
    </location>
</feature>
<feature type="transmembrane region" description="Helical" evidence="6">
    <location>
        <begin position="153"/>
        <end position="173"/>
    </location>
</feature>
<feature type="transmembrane region" description="Helical" evidence="6">
    <location>
        <begin position="179"/>
        <end position="198"/>
    </location>
</feature>
<dbReference type="AlphaFoldDB" id="A0A9W9IHY7"/>
<evidence type="ECO:0000256" key="4">
    <source>
        <dbReference type="ARBA" id="ARBA00022989"/>
    </source>
</evidence>
<evidence type="ECO:0000256" key="6">
    <source>
        <dbReference type="SAM" id="Phobius"/>
    </source>
</evidence>
<evidence type="ECO:0000256" key="3">
    <source>
        <dbReference type="ARBA" id="ARBA00022692"/>
    </source>
</evidence>
<evidence type="ECO:0000313" key="8">
    <source>
        <dbReference type="Proteomes" id="UP001146351"/>
    </source>
</evidence>
<dbReference type="GO" id="GO:0022857">
    <property type="term" value="F:transmembrane transporter activity"/>
    <property type="evidence" value="ECO:0007669"/>
    <property type="project" value="InterPro"/>
</dbReference>
<name>A0A9W9IHY7_9EURO</name>
<keyword evidence="8" id="KW-1185">Reference proteome</keyword>
<keyword evidence="4 6" id="KW-1133">Transmembrane helix</keyword>
<keyword evidence="5 6" id="KW-0472">Membrane</keyword>
<keyword evidence="2" id="KW-0813">Transport</keyword>
<dbReference type="EMBL" id="JAPQKO010000002">
    <property type="protein sequence ID" value="KAJ5179279.1"/>
    <property type="molecule type" value="Genomic_DNA"/>
</dbReference>
<evidence type="ECO:0000256" key="5">
    <source>
        <dbReference type="ARBA" id="ARBA00023136"/>
    </source>
</evidence>
<feature type="transmembrane region" description="Helical" evidence="6">
    <location>
        <begin position="388"/>
        <end position="412"/>
    </location>
</feature>
<dbReference type="InterPro" id="IPR002293">
    <property type="entry name" value="AA/rel_permease1"/>
</dbReference>
<feature type="transmembrane region" description="Helical" evidence="6">
    <location>
        <begin position="364"/>
        <end position="382"/>
    </location>
</feature>
<protein>
    <submittedName>
        <fullName evidence="7">Amino acid/polyamine transporter I</fullName>
    </submittedName>
</protein>
<evidence type="ECO:0000313" key="7">
    <source>
        <dbReference type="EMBL" id="KAJ5179279.1"/>
    </source>
</evidence>
<feature type="transmembrane region" description="Helical" evidence="6">
    <location>
        <begin position="108"/>
        <end position="132"/>
    </location>
</feature>
<dbReference type="PANTHER" id="PTHR45649">
    <property type="entry name" value="AMINO-ACID PERMEASE BAT1"/>
    <property type="match status" value="1"/>
</dbReference>
<dbReference type="PIRSF" id="PIRSF006060">
    <property type="entry name" value="AA_transporter"/>
    <property type="match status" value="1"/>
</dbReference>
<dbReference type="Proteomes" id="UP001146351">
    <property type="component" value="Unassembled WGS sequence"/>
</dbReference>
<dbReference type="PANTHER" id="PTHR45649:SF14">
    <property type="entry name" value="GABA PERMEASE"/>
    <property type="match status" value="1"/>
</dbReference>
<feature type="transmembrane region" description="Helical" evidence="6">
    <location>
        <begin position="433"/>
        <end position="453"/>
    </location>
</feature>
<dbReference type="OrthoDB" id="3257095at2759"/>
<dbReference type="Pfam" id="PF13520">
    <property type="entry name" value="AA_permease_2"/>
    <property type="match status" value="1"/>
</dbReference>
<keyword evidence="3 6" id="KW-0812">Transmembrane</keyword>
<organism evidence="7 8">
    <name type="scientific">Penicillium capsulatum</name>
    <dbReference type="NCBI Taxonomy" id="69766"/>
    <lineage>
        <taxon>Eukaryota</taxon>
        <taxon>Fungi</taxon>
        <taxon>Dikarya</taxon>
        <taxon>Ascomycota</taxon>
        <taxon>Pezizomycotina</taxon>
        <taxon>Eurotiomycetes</taxon>
        <taxon>Eurotiomycetidae</taxon>
        <taxon>Eurotiales</taxon>
        <taxon>Aspergillaceae</taxon>
        <taxon>Penicillium</taxon>
    </lineage>
</organism>
<feature type="transmembrane region" description="Helical" evidence="6">
    <location>
        <begin position="62"/>
        <end position="83"/>
    </location>
</feature>
<comment type="subcellular location">
    <subcellularLocation>
        <location evidence="1">Membrane</location>
        <topology evidence="1">Multi-pass membrane protein</topology>
    </subcellularLocation>
</comment>
<sequence>MNPEPCPDPETKVAPPEKPVTDEEQLAALGHVQELRREFSLWSIVCLQISLMATWEALSSVVLIAMIGTIFVVLSMGEIASIYPTAGGQYHWVHCLAPSSYQATASWFTGWISIGGQLVFAASAAFAGGLQLQALITLNHLDTYVPTRWQGMLFYWLVLAYSTVINVFGSRILPHTNTTAGVLHVVGFIVIVCVLGALSEKHTASYVFTEFSNTSGWTNDGTSWLVGLLSTVYPFLGYDAACHLSEELPKPSRNVPLAMIGSVSINGLIGLVYAIVLLFSLGDLNDLLKSKTGFPFMQLFINVTQSQAGASILTLAISLVAVAANAAGVTSVSRTAWAFARDHGLPGSRFFSVVNPTLKVPARMVLMTVFLQMLLGFIYLGSSTAFNAVLSMAVLGMYASYFSPIIFMLIYGRRPSGLVVREMGTGMFNLGRRWGPIVNVVALLWLLLAMVFSTFPTVEPVTPDNMNYCIVVTMSWMFLGGLYYYLFGGKKRFTGPVVELAGYI</sequence>
<feature type="transmembrane region" description="Helical" evidence="6">
    <location>
        <begin position="299"/>
        <end position="324"/>
    </location>
</feature>
<proteinExistence type="predicted"/>
<accession>A0A9W9IHY7</accession>
<comment type="caution">
    <text evidence="7">The sequence shown here is derived from an EMBL/GenBank/DDBJ whole genome shotgun (WGS) entry which is preliminary data.</text>
</comment>
<gene>
    <name evidence="7" type="ORF">N7492_002489</name>
</gene>
<reference evidence="7" key="2">
    <citation type="journal article" date="2023" name="IMA Fungus">
        <title>Comparative genomic study of the Penicillium genus elucidates a diverse pangenome and 15 lateral gene transfer events.</title>
        <authorList>
            <person name="Petersen C."/>
            <person name="Sorensen T."/>
            <person name="Nielsen M.R."/>
            <person name="Sondergaard T.E."/>
            <person name="Sorensen J.L."/>
            <person name="Fitzpatrick D.A."/>
            <person name="Frisvad J.C."/>
            <person name="Nielsen K.L."/>
        </authorList>
    </citation>
    <scope>NUCLEOTIDE SEQUENCE</scope>
    <source>
        <strain evidence="7">IBT 21917</strain>
    </source>
</reference>
<reference evidence="7" key="1">
    <citation type="submission" date="2022-11" db="EMBL/GenBank/DDBJ databases">
        <authorList>
            <person name="Petersen C."/>
        </authorList>
    </citation>
    <scope>NUCLEOTIDE SEQUENCE</scope>
    <source>
        <strain evidence="7">IBT 21917</strain>
    </source>
</reference>
<evidence type="ECO:0000256" key="1">
    <source>
        <dbReference type="ARBA" id="ARBA00004141"/>
    </source>
</evidence>
<feature type="transmembrane region" description="Helical" evidence="6">
    <location>
        <begin position="465"/>
        <end position="486"/>
    </location>
</feature>
<dbReference type="GO" id="GO:0016020">
    <property type="term" value="C:membrane"/>
    <property type="evidence" value="ECO:0007669"/>
    <property type="project" value="UniProtKB-SubCell"/>
</dbReference>
<dbReference type="Gene3D" id="1.20.1740.10">
    <property type="entry name" value="Amino acid/polyamine transporter I"/>
    <property type="match status" value="1"/>
</dbReference>
<evidence type="ECO:0000256" key="2">
    <source>
        <dbReference type="ARBA" id="ARBA00022448"/>
    </source>
</evidence>